<name>A0A5C3KPZ8_COPMA</name>
<dbReference type="EMBL" id="ML210237">
    <property type="protein sequence ID" value="TFK22589.1"/>
    <property type="molecule type" value="Genomic_DNA"/>
</dbReference>
<accession>A0A5C3KPZ8</accession>
<dbReference type="InterPro" id="IPR050365">
    <property type="entry name" value="TIM50"/>
</dbReference>
<dbReference type="PANTHER" id="PTHR12210">
    <property type="entry name" value="DULLARD PROTEIN PHOSPHATASE"/>
    <property type="match status" value="1"/>
</dbReference>
<feature type="compositionally biased region" description="Basic and acidic residues" evidence="1">
    <location>
        <begin position="228"/>
        <end position="249"/>
    </location>
</feature>
<proteinExistence type="predicted"/>
<dbReference type="InterPro" id="IPR004274">
    <property type="entry name" value="FCP1_dom"/>
</dbReference>
<dbReference type="InterPro" id="IPR011948">
    <property type="entry name" value="Dullard_phosphatase"/>
</dbReference>
<feature type="region of interest" description="Disordered" evidence="1">
    <location>
        <begin position="1"/>
        <end position="152"/>
    </location>
</feature>
<evidence type="ECO:0000313" key="4">
    <source>
        <dbReference type="Proteomes" id="UP000307440"/>
    </source>
</evidence>
<feature type="domain" description="FCP1 homology" evidence="2">
    <location>
        <begin position="349"/>
        <end position="507"/>
    </location>
</feature>
<dbReference type="PROSITE" id="PS50969">
    <property type="entry name" value="FCP1"/>
    <property type="match status" value="1"/>
</dbReference>
<dbReference type="InterPro" id="IPR023214">
    <property type="entry name" value="HAD_sf"/>
</dbReference>
<feature type="compositionally biased region" description="Polar residues" evidence="1">
    <location>
        <begin position="270"/>
        <end position="284"/>
    </location>
</feature>
<dbReference type="GO" id="GO:0009651">
    <property type="term" value="P:response to salt stress"/>
    <property type="evidence" value="ECO:0007669"/>
    <property type="project" value="UniProtKB-ARBA"/>
</dbReference>
<gene>
    <name evidence="3" type="ORF">FA15DRAFT_671383</name>
</gene>
<dbReference type="GO" id="GO:0034198">
    <property type="term" value="P:cellular response to amino acid starvation"/>
    <property type="evidence" value="ECO:0007669"/>
    <property type="project" value="UniProtKB-ARBA"/>
</dbReference>
<feature type="compositionally biased region" description="Polar residues" evidence="1">
    <location>
        <begin position="187"/>
        <end position="196"/>
    </location>
</feature>
<dbReference type="STRING" id="230819.A0A5C3KPZ8"/>
<feature type="compositionally biased region" description="Low complexity" evidence="1">
    <location>
        <begin position="127"/>
        <end position="137"/>
    </location>
</feature>
<feature type="compositionally biased region" description="Basic and acidic residues" evidence="1">
    <location>
        <begin position="89"/>
        <end position="115"/>
    </location>
</feature>
<feature type="compositionally biased region" description="Low complexity" evidence="1">
    <location>
        <begin position="1"/>
        <end position="38"/>
    </location>
</feature>
<dbReference type="SMART" id="SM00577">
    <property type="entry name" value="CPDc"/>
    <property type="match status" value="1"/>
</dbReference>
<dbReference type="InterPro" id="IPR036412">
    <property type="entry name" value="HAD-like_sf"/>
</dbReference>
<feature type="region of interest" description="Disordered" evidence="1">
    <location>
        <begin position="167"/>
        <end position="310"/>
    </location>
</feature>
<dbReference type="Proteomes" id="UP000307440">
    <property type="component" value="Unassembled WGS sequence"/>
</dbReference>
<evidence type="ECO:0000259" key="2">
    <source>
        <dbReference type="PROSITE" id="PS50969"/>
    </source>
</evidence>
<evidence type="ECO:0000256" key="1">
    <source>
        <dbReference type="SAM" id="MobiDB-lite"/>
    </source>
</evidence>
<dbReference type="GO" id="GO:0045944">
    <property type="term" value="P:positive regulation of transcription by RNA polymerase II"/>
    <property type="evidence" value="ECO:0007669"/>
    <property type="project" value="UniProtKB-ARBA"/>
</dbReference>
<sequence length="521" mass="55840">MAVTSSSSSPSDPSKSPPFNSSSTPEESPTHLETSSSTPEPPPSTAKIAGHVNGAALGQGTDSIPLDGQTTASSSTPSLAIGNGTVKDPVSEHSSPRVSRKDDQTNFPENDKPEDASMSPTLTPNKSSSAHDTSPSSAKANGVKPPGARSPKAGFFSRLFRVLVPCVSPSSTTHPVDIDIDVPRSPEPSSAKQDTQAEVVIKEEEAPKSTEQAPAPLETQQGPLLTEKQAEEKKEPVVEQESADDRAAVEEPTVLVPPSPTLLPEAETEGLTSGAVQAPGSTGQPPSPAEKTRDGDESDHTSFTEDDLDEVHVLDEDEEEDRLILNGGAGIPLGPDGVPRPLLPPISPQHAGRKCLVLDLDETLVHSSFKSIQQADYVVPVEIEYHWHNVYVIKRPGVDNFLKKMGEIYEVVIFTASLSKYADPVLDKLDIHQVVSHRLFRESCYNHKGNYVKDLSQLGRPITDTIILDNSPASYIFHPNNAVPVSSWFNDPHDTELTDLVPFLTDLSAVDDVRGILDGAR</sequence>
<reference evidence="3 4" key="1">
    <citation type="journal article" date="2019" name="Nat. Ecol. Evol.">
        <title>Megaphylogeny resolves global patterns of mushroom evolution.</title>
        <authorList>
            <person name="Varga T."/>
            <person name="Krizsan K."/>
            <person name="Foldi C."/>
            <person name="Dima B."/>
            <person name="Sanchez-Garcia M."/>
            <person name="Sanchez-Ramirez S."/>
            <person name="Szollosi G.J."/>
            <person name="Szarkandi J.G."/>
            <person name="Papp V."/>
            <person name="Albert L."/>
            <person name="Andreopoulos W."/>
            <person name="Angelini C."/>
            <person name="Antonin V."/>
            <person name="Barry K.W."/>
            <person name="Bougher N.L."/>
            <person name="Buchanan P."/>
            <person name="Buyck B."/>
            <person name="Bense V."/>
            <person name="Catcheside P."/>
            <person name="Chovatia M."/>
            <person name="Cooper J."/>
            <person name="Damon W."/>
            <person name="Desjardin D."/>
            <person name="Finy P."/>
            <person name="Geml J."/>
            <person name="Haridas S."/>
            <person name="Hughes K."/>
            <person name="Justo A."/>
            <person name="Karasinski D."/>
            <person name="Kautmanova I."/>
            <person name="Kiss B."/>
            <person name="Kocsube S."/>
            <person name="Kotiranta H."/>
            <person name="LaButti K.M."/>
            <person name="Lechner B.E."/>
            <person name="Liimatainen K."/>
            <person name="Lipzen A."/>
            <person name="Lukacs Z."/>
            <person name="Mihaltcheva S."/>
            <person name="Morgado L.N."/>
            <person name="Niskanen T."/>
            <person name="Noordeloos M.E."/>
            <person name="Ohm R.A."/>
            <person name="Ortiz-Santana B."/>
            <person name="Ovrebo C."/>
            <person name="Racz N."/>
            <person name="Riley R."/>
            <person name="Savchenko A."/>
            <person name="Shiryaev A."/>
            <person name="Soop K."/>
            <person name="Spirin V."/>
            <person name="Szebenyi C."/>
            <person name="Tomsovsky M."/>
            <person name="Tulloss R.E."/>
            <person name="Uehling J."/>
            <person name="Grigoriev I.V."/>
            <person name="Vagvolgyi C."/>
            <person name="Papp T."/>
            <person name="Martin F.M."/>
            <person name="Miettinen O."/>
            <person name="Hibbett D.S."/>
            <person name="Nagy L.G."/>
        </authorList>
    </citation>
    <scope>NUCLEOTIDE SEQUENCE [LARGE SCALE GENOMIC DNA]</scope>
    <source>
        <strain evidence="3 4">CBS 121175</strain>
    </source>
</reference>
<dbReference type="SUPFAM" id="SSF56784">
    <property type="entry name" value="HAD-like"/>
    <property type="match status" value="1"/>
</dbReference>
<dbReference type="Gene3D" id="3.40.50.1000">
    <property type="entry name" value="HAD superfamily/HAD-like"/>
    <property type="match status" value="1"/>
</dbReference>
<feature type="compositionally biased region" description="Basic and acidic residues" evidence="1">
    <location>
        <begin position="290"/>
        <end position="303"/>
    </location>
</feature>
<dbReference type="NCBIfam" id="TIGR02251">
    <property type="entry name" value="HIF-SF_euk"/>
    <property type="match status" value="1"/>
</dbReference>
<organism evidence="3 4">
    <name type="scientific">Coprinopsis marcescibilis</name>
    <name type="common">Agaric fungus</name>
    <name type="synonym">Psathyrella marcescibilis</name>
    <dbReference type="NCBI Taxonomy" id="230819"/>
    <lineage>
        <taxon>Eukaryota</taxon>
        <taxon>Fungi</taxon>
        <taxon>Dikarya</taxon>
        <taxon>Basidiomycota</taxon>
        <taxon>Agaricomycotina</taxon>
        <taxon>Agaricomycetes</taxon>
        <taxon>Agaricomycetidae</taxon>
        <taxon>Agaricales</taxon>
        <taxon>Agaricineae</taxon>
        <taxon>Psathyrellaceae</taxon>
        <taxon>Coprinopsis</taxon>
    </lineage>
</organism>
<dbReference type="AlphaFoldDB" id="A0A5C3KPZ8"/>
<dbReference type="GO" id="GO:1904262">
    <property type="term" value="P:negative regulation of TORC1 signaling"/>
    <property type="evidence" value="ECO:0007669"/>
    <property type="project" value="UniProtKB-ARBA"/>
</dbReference>
<protein>
    <submittedName>
        <fullName evidence="3">NIF-domain-containing protein</fullName>
    </submittedName>
</protein>
<dbReference type="CDD" id="cd07521">
    <property type="entry name" value="HAD_FCP1-like"/>
    <property type="match status" value="1"/>
</dbReference>
<dbReference type="Pfam" id="PF03031">
    <property type="entry name" value="NIF"/>
    <property type="match status" value="1"/>
</dbReference>
<dbReference type="FunFam" id="3.40.50.1000:FF:000043">
    <property type="entry name" value="General stress response phosphoprotein phosphatase Psr1/2"/>
    <property type="match status" value="1"/>
</dbReference>
<feature type="compositionally biased region" description="Polar residues" evidence="1">
    <location>
        <begin position="68"/>
        <end position="78"/>
    </location>
</feature>
<keyword evidence="4" id="KW-1185">Reference proteome</keyword>
<evidence type="ECO:0000313" key="3">
    <source>
        <dbReference type="EMBL" id="TFK22589.1"/>
    </source>
</evidence>
<dbReference type="OrthoDB" id="277011at2759"/>
<dbReference type="GO" id="GO:0016791">
    <property type="term" value="F:phosphatase activity"/>
    <property type="evidence" value="ECO:0007669"/>
    <property type="project" value="InterPro"/>
</dbReference>